<keyword evidence="3" id="KW-1185">Reference proteome</keyword>
<keyword evidence="1" id="KW-1133">Transmembrane helix</keyword>
<keyword evidence="1" id="KW-0812">Transmembrane</keyword>
<evidence type="ECO:0000313" key="3">
    <source>
        <dbReference type="Proteomes" id="UP000316968"/>
    </source>
</evidence>
<evidence type="ECO:0000313" key="2">
    <source>
        <dbReference type="EMBL" id="QDH23370.1"/>
    </source>
</evidence>
<dbReference type="OrthoDB" id="2616932at2"/>
<name>A0A4Y6V3W1_SACBS</name>
<organism evidence="2 3">
    <name type="scientific">Saccharibacillus brassicae</name>
    <dbReference type="NCBI Taxonomy" id="2583377"/>
    <lineage>
        <taxon>Bacteria</taxon>
        <taxon>Bacillati</taxon>
        <taxon>Bacillota</taxon>
        <taxon>Bacilli</taxon>
        <taxon>Bacillales</taxon>
        <taxon>Paenibacillaceae</taxon>
        <taxon>Saccharibacillus</taxon>
    </lineage>
</organism>
<dbReference type="RefSeq" id="WP_141449907.1">
    <property type="nucleotide sequence ID" value="NZ_CBCSAZ010000004.1"/>
</dbReference>
<dbReference type="EMBL" id="CP041217">
    <property type="protein sequence ID" value="QDH23370.1"/>
    <property type="molecule type" value="Genomic_DNA"/>
</dbReference>
<proteinExistence type="predicted"/>
<dbReference type="AlphaFoldDB" id="A0A4Y6V3W1"/>
<dbReference type="KEGG" id="saca:FFV09_22390"/>
<dbReference type="Proteomes" id="UP000316968">
    <property type="component" value="Chromosome"/>
</dbReference>
<sequence>MLDLQDLLPYLFSISLLLILRYFYLMFVYGGLRLTWIDFGYYDHRIHFVSIPAPGGGGSPSRLSRMVRRREAPDEDGGDCFFLIDDVSDNRQGGAVWNRQKDSFSVQKEDGFSA</sequence>
<reference evidence="2 3" key="1">
    <citation type="submission" date="2019-06" db="EMBL/GenBank/DDBJ databases">
        <title>Saccharibacillus brassicae sp. nov., an endophytic bacterium isolated from Chinese cabbage seeds (Brassica pekinensis).</title>
        <authorList>
            <person name="Jiang L."/>
            <person name="Lee J."/>
            <person name="Kim S.W."/>
        </authorList>
    </citation>
    <scope>NUCLEOTIDE SEQUENCE [LARGE SCALE GENOMIC DNA]</scope>
    <source>
        <strain evidence="3">KCTC 43072 / ATSA2</strain>
    </source>
</reference>
<evidence type="ECO:0000256" key="1">
    <source>
        <dbReference type="SAM" id="Phobius"/>
    </source>
</evidence>
<accession>A0A4Y6V3W1</accession>
<protein>
    <submittedName>
        <fullName evidence="2">Uncharacterized protein</fullName>
    </submittedName>
</protein>
<feature type="transmembrane region" description="Helical" evidence="1">
    <location>
        <begin position="12"/>
        <end position="32"/>
    </location>
</feature>
<keyword evidence="1" id="KW-0472">Membrane</keyword>
<gene>
    <name evidence="2" type="ORF">FFV09_22390</name>
</gene>